<sequence length="166" mass="18732">MLKKGLIIFIVLFCLVGCNSGNKNNFITDFKAKTNEGANLWTSVNYDIVRDTQLINEIDKASRQLETPIIIRVFVETINKGNQSAESIGMKLNEPMPMLQKNSSSFSGVTDGSLDKDEIFEYYFTYTFANEKALESFIKQASVSVSWTENQVSNEIRINLPSKPLE</sequence>
<evidence type="ECO:0008006" key="3">
    <source>
        <dbReference type="Google" id="ProtNLM"/>
    </source>
</evidence>
<evidence type="ECO:0000313" key="2">
    <source>
        <dbReference type="Proteomes" id="UP000214746"/>
    </source>
</evidence>
<dbReference type="AlphaFoldDB" id="A0A2W1NLF6"/>
<keyword evidence="2" id="KW-1185">Reference proteome</keyword>
<proteinExistence type="predicted"/>
<dbReference type="OrthoDB" id="2602700at2"/>
<evidence type="ECO:0000313" key="1">
    <source>
        <dbReference type="EMBL" id="PZE20255.1"/>
    </source>
</evidence>
<gene>
    <name evidence="1" type="ORF">CBW46_013985</name>
</gene>
<organism evidence="1 2">
    <name type="scientific">Paenibacillus xerothermodurans</name>
    <dbReference type="NCBI Taxonomy" id="1977292"/>
    <lineage>
        <taxon>Bacteria</taxon>
        <taxon>Bacillati</taxon>
        <taxon>Bacillota</taxon>
        <taxon>Bacilli</taxon>
        <taxon>Bacillales</taxon>
        <taxon>Paenibacillaceae</taxon>
        <taxon>Paenibacillus</taxon>
    </lineage>
</organism>
<reference evidence="1" key="1">
    <citation type="submission" date="2018-06" db="EMBL/GenBank/DDBJ databases">
        <title>Paenibacillus xerothermodurans sp. nov. an extremely dry heat resistant spore forming bacterium isolated from the soil of Cape Canaveral, Florida.</title>
        <authorList>
            <person name="Seuylemezian A."/>
            <person name="Kaur N."/>
            <person name="Patil P."/>
            <person name="Patil P."/>
            <person name="Mayilraj S."/>
            <person name="Vaishampayan P."/>
        </authorList>
    </citation>
    <scope>NUCLEOTIDE SEQUENCE [LARGE SCALE GENOMIC DNA]</scope>
    <source>
        <strain evidence="1">ATCC 27380</strain>
    </source>
</reference>
<accession>A0A2W1NLF6</accession>
<dbReference type="EMBL" id="NHRJ02000008">
    <property type="protein sequence ID" value="PZE20255.1"/>
    <property type="molecule type" value="Genomic_DNA"/>
</dbReference>
<dbReference type="Proteomes" id="UP000214746">
    <property type="component" value="Unassembled WGS sequence"/>
</dbReference>
<comment type="caution">
    <text evidence="1">The sequence shown here is derived from an EMBL/GenBank/DDBJ whole genome shotgun (WGS) entry which is preliminary data.</text>
</comment>
<dbReference type="RefSeq" id="WP_089200624.1">
    <property type="nucleotide sequence ID" value="NZ_NHRJ02000008.1"/>
</dbReference>
<name>A0A2W1NLF6_PAEXE</name>
<protein>
    <recommendedName>
        <fullName evidence="3">Lipoprotein</fullName>
    </recommendedName>
</protein>